<accession>W7TVV2</accession>
<proteinExistence type="predicted"/>
<dbReference type="PANTHER" id="PTHR42770:SF7">
    <property type="entry name" value="MEMBRANE PROTEIN"/>
    <property type="match status" value="1"/>
</dbReference>
<feature type="transmembrane region" description="Helical" evidence="7">
    <location>
        <begin position="287"/>
        <end position="305"/>
    </location>
</feature>
<gene>
    <name evidence="8" type="ORF">Naga_100003g17</name>
</gene>
<dbReference type="EMBL" id="AZIL01000038">
    <property type="protein sequence ID" value="EWM30262.1"/>
    <property type="molecule type" value="Genomic_DNA"/>
</dbReference>
<dbReference type="GO" id="GO:0005886">
    <property type="term" value="C:plasma membrane"/>
    <property type="evidence" value="ECO:0007669"/>
    <property type="project" value="UniProtKB-SubCell"/>
</dbReference>
<evidence type="ECO:0000313" key="8">
    <source>
        <dbReference type="EMBL" id="EWM30262.1"/>
    </source>
</evidence>
<evidence type="ECO:0000256" key="7">
    <source>
        <dbReference type="SAM" id="Phobius"/>
    </source>
</evidence>
<reference evidence="8 9" key="1">
    <citation type="journal article" date="2014" name="Mol. Plant">
        <title>Chromosome Scale Genome Assembly and Transcriptome Profiling of Nannochloropsis gaditana in Nitrogen Depletion.</title>
        <authorList>
            <person name="Corteggiani Carpinelli E."/>
            <person name="Telatin A."/>
            <person name="Vitulo N."/>
            <person name="Forcato C."/>
            <person name="D'Angelo M."/>
            <person name="Schiavon R."/>
            <person name="Vezzi A."/>
            <person name="Giacometti G.M."/>
            <person name="Morosinotto T."/>
            <person name="Valle G."/>
        </authorList>
    </citation>
    <scope>NUCLEOTIDE SEQUENCE [LARGE SCALE GENOMIC DNA]</scope>
    <source>
        <strain evidence="8 9">B-31</strain>
    </source>
</reference>
<feature type="transmembrane region" description="Helical" evidence="7">
    <location>
        <begin position="108"/>
        <end position="127"/>
    </location>
</feature>
<evidence type="ECO:0000313" key="9">
    <source>
        <dbReference type="Proteomes" id="UP000019335"/>
    </source>
</evidence>
<keyword evidence="9" id="KW-1185">Reference proteome</keyword>
<feature type="transmembrane region" description="Helical" evidence="7">
    <location>
        <begin position="191"/>
        <end position="212"/>
    </location>
</feature>
<feature type="transmembrane region" description="Helical" evidence="7">
    <location>
        <begin position="326"/>
        <end position="351"/>
    </location>
</feature>
<dbReference type="Pfam" id="PF13520">
    <property type="entry name" value="AA_permease_2"/>
    <property type="match status" value="1"/>
</dbReference>
<dbReference type="Proteomes" id="UP000019335">
    <property type="component" value="Chromosome 1"/>
</dbReference>
<feature type="transmembrane region" description="Helical" evidence="7">
    <location>
        <begin position="501"/>
        <end position="522"/>
    </location>
</feature>
<keyword evidence="2" id="KW-1003">Cell membrane</keyword>
<sequence>MARTTQQNSNESANLLPASSHTYNGNGNTSSISITQAKARGLRNKHFPGLGTYDEHIHVDDVQLSKAAHALERQNHPHEMLGPWMASSICGNDILSSCFYSIGLVTSYAGQLAPLCFLLVGLILYLFRSVYGEAITAIPVNGGTYTLLINTTSKAVAAAAACLSVLAYIATGVVSAVTACNYLHAVLPDLIDVPIAACCLLSLFALVVGMGLKESAGVAMVICAVHVLTFFVLLSLGFLYVIFNNLGELPANLLLPFPDVAVTTAKNGGEIEGAVGAVGEDMLPGSIGTALIFGCAAGLLGVSGFETSSQYVESQKPGVFLLTLKYMQQAVCVFNPLLSLLSIAVLPVPVITAFSQTVLERVAHTIGDWVQATLGLGPHTGPGSTVDFGKFLRIWVSLDAFVVLSGAVLTAYVGIDGLLYSMSMDGCLPSFLLARNAWRGTDHYIILSYLALAISQVLLTGGDVEALAGVYAFSFLGVMALFAAGCAMLKVKRSQLPRDVVAPWSHVIGGGAAVLLAFLVNLQSQSEYLLYFLLYLAGVGMLTFLMFQRVRLLKVLIYFSPPSVAALLVEKLLALRSDRVVFFCKDPKDLYILNKALTYVRANESTVHHVTVVHCRGEGVGQEDGEGKAGAKAVEMIDRMYPAIRVSMVQVHRAFTPEVVEALSKILDVGREHMFISCPDGKHPIDKLRGVRVITH</sequence>
<dbReference type="OrthoDB" id="1718410at2759"/>
<protein>
    <submittedName>
        <fullName evidence="8">Amino acid permease family protein</fullName>
    </submittedName>
</protein>
<keyword evidence="4 7" id="KW-1133">Transmembrane helix</keyword>
<evidence type="ECO:0000256" key="3">
    <source>
        <dbReference type="ARBA" id="ARBA00022692"/>
    </source>
</evidence>
<feature type="transmembrane region" description="Helical" evidence="7">
    <location>
        <begin position="468"/>
        <end position="489"/>
    </location>
</feature>
<dbReference type="AlphaFoldDB" id="W7TVV2"/>
<evidence type="ECO:0000256" key="5">
    <source>
        <dbReference type="ARBA" id="ARBA00023136"/>
    </source>
</evidence>
<feature type="transmembrane region" description="Helical" evidence="7">
    <location>
        <begin position="219"/>
        <end position="243"/>
    </location>
</feature>
<dbReference type="InterPro" id="IPR002293">
    <property type="entry name" value="AA/rel_permease1"/>
</dbReference>
<dbReference type="PANTHER" id="PTHR42770">
    <property type="entry name" value="AMINO ACID TRANSPORTER-RELATED"/>
    <property type="match status" value="1"/>
</dbReference>
<dbReference type="GO" id="GO:0022857">
    <property type="term" value="F:transmembrane transporter activity"/>
    <property type="evidence" value="ECO:0007669"/>
    <property type="project" value="InterPro"/>
</dbReference>
<name>W7TVV2_9STRA</name>
<evidence type="ECO:0000256" key="2">
    <source>
        <dbReference type="ARBA" id="ARBA00022475"/>
    </source>
</evidence>
<dbReference type="InterPro" id="IPR050367">
    <property type="entry name" value="APC_superfamily"/>
</dbReference>
<organism evidence="8 9">
    <name type="scientific">Nannochloropsis gaditana</name>
    <dbReference type="NCBI Taxonomy" id="72520"/>
    <lineage>
        <taxon>Eukaryota</taxon>
        <taxon>Sar</taxon>
        <taxon>Stramenopiles</taxon>
        <taxon>Ochrophyta</taxon>
        <taxon>Eustigmatophyceae</taxon>
        <taxon>Eustigmatales</taxon>
        <taxon>Monodopsidaceae</taxon>
        <taxon>Nannochloropsis</taxon>
    </lineage>
</organism>
<keyword evidence="3 7" id="KW-0812">Transmembrane</keyword>
<keyword evidence="5 7" id="KW-0472">Membrane</keyword>
<feature type="transmembrane region" description="Helical" evidence="7">
    <location>
        <begin position="394"/>
        <end position="415"/>
    </location>
</feature>
<feature type="region of interest" description="Disordered" evidence="6">
    <location>
        <begin position="1"/>
        <end position="24"/>
    </location>
</feature>
<comment type="caution">
    <text evidence="8">The sequence shown here is derived from an EMBL/GenBank/DDBJ whole genome shotgun (WGS) entry which is preliminary data.</text>
</comment>
<evidence type="ECO:0000256" key="4">
    <source>
        <dbReference type="ARBA" id="ARBA00022989"/>
    </source>
</evidence>
<feature type="transmembrane region" description="Helical" evidence="7">
    <location>
        <begin position="528"/>
        <end position="547"/>
    </location>
</feature>
<feature type="transmembrane region" description="Helical" evidence="7">
    <location>
        <begin position="155"/>
        <end position="179"/>
    </location>
</feature>
<evidence type="ECO:0000256" key="6">
    <source>
        <dbReference type="SAM" id="MobiDB-lite"/>
    </source>
</evidence>
<feature type="transmembrane region" description="Helical" evidence="7">
    <location>
        <begin position="444"/>
        <end position="462"/>
    </location>
</feature>
<dbReference type="Gene3D" id="1.20.1740.10">
    <property type="entry name" value="Amino acid/polyamine transporter I"/>
    <property type="match status" value="1"/>
</dbReference>
<comment type="subcellular location">
    <subcellularLocation>
        <location evidence="1">Cell membrane</location>
        <topology evidence="1">Multi-pass membrane protein</topology>
    </subcellularLocation>
</comment>
<evidence type="ECO:0000256" key="1">
    <source>
        <dbReference type="ARBA" id="ARBA00004651"/>
    </source>
</evidence>